<dbReference type="NCBIfam" id="TIGR01868">
    <property type="entry name" value="casD_Cas5e"/>
    <property type="match status" value="1"/>
</dbReference>
<evidence type="ECO:0000256" key="2">
    <source>
        <dbReference type="SAM" id="MobiDB-lite"/>
    </source>
</evidence>
<dbReference type="EMBL" id="CP074402">
    <property type="protein sequence ID" value="QVJ00510.1"/>
    <property type="molecule type" value="Genomic_DNA"/>
</dbReference>
<evidence type="ECO:0000313" key="4">
    <source>
        <dbReference type="Proteomes" id="UP000682416"/>
    </source>
</evidence>
<dbReference type="CDD" id="cd09756">
    <property type="entry name" value="Cas5_I-E"/>
    <property type="match status" value="1"/>
</dbReference>
<dbReference type="GO" id="GO:0003723">
    <property type="term" value="F:RNA binding"/>
    <property type="evidence" value="ECO:0007669"/>
    <property type="project" value="InterPro"/>
</dbReference>
<evidence type="ECO:0000256" key="1">
    <source>
        <dbReference type="ARBA" id="ARBA00023118"/>
    </source>
</evidence>
<dbReference type="Proteomes" id="UP000682416">
    <property type="component" value="Chromosome"/>
</dbReference>
<dbReference type="GO" id="GO:0043571">
    <property type="term" value="P:maintenance of CRISPR repeat elements"/>
    <property type="evidence" value="ECO:0007669"/>
    <property type="project" value="InterPro"/>
</dbReference>
<dbReference type="InterPro" id="IPR010147">
    <property type="entry name" value="CRISPR-assoc_prot_CasD"/>
</dbReference>
<organism evidence="3 4">
    <name type="scientific">Nocardiopsis eucommiae</name>
    <dbReference type="NCBI Taxonomy" id="2831970"/>
    <lineage>
        <taxon>Bacteria</taxon>
        <taxon>Bacillati</taxon>
        <taxon>Actinomycetota</taxon>
        <taxon>Actinomycetes</taxon>
        <taxon>Streptosporangiales</taxon>
        <taxon>Nocardiopsidaceae</taxon>
        <taxon>Nocardiopsis</taxon>
    </lineage>
</organism>
<dbReference type="Gene3D" id="3.30.70.2660">
    <property type="match status" value="1"/>
</dbReference>
<sequence length="251" mass="26917">MSASARNTAGSLTLPLLLAGPLQAWGSSSRFARRGTENAPTKSGVVGLLAGALGRDRTADLTDLASLRFGVRVDQPGTRVRDYQTAHHLVTGVSMPVSERFYLSDAVFVAAVEGGPELITALHEAVRAPVYLPYLGRRSCPPSRPVELGEPVSGPLEDALRDQPWQAAAWYRKRRGWRAGADIELSTFVDAVPGDGAADSLRDLPLSFDPRHRRYGLRAVRTDAVTVSNPNPGRRVQVAPAHDPLSALGDP</sequence>
<proteinExistence type="predicted"/>
<keyword evidence="1" id="KW-0051">Antiviral defense</keyword>
<dbReference type="Pfam" id="PF09704">
    <property type="entry name" value="Cas_Cas5d"/>
    <property type="match status" value="1"/>
</dbReference>
<evidence type="ECO:0000313" key="3">
    <source>
        <dbReference type="EMBL" id="QVJ00510.1"/>
    </source>
</evidence>
<dbReference type="AlphaFoldDB" id="A0A975L7J4"/>
<protein>
    <submittedName>
        <fullName evidence="3">Type I-E CRISPR-associated protein Cas5/CasD</fullName>
    </submittedName>
</protein>
<dbReference type="NCBIfam" id="TIGR02593">
    <property type="entry name" value="CRISPR_cas5"/>
    <property type="match status" value="1"/>
</dbReference>
<feature type="region of interest" description="Disordered" evidence="2">
    <location>
        <begin position="226"/>
        <end position="251"/>
    </location>
</feature>
<dbReference type="InterPro" id="IPR021124">
    <property type="entry name" value="CRISPR-assoc_prot_Cas5"/>
</dbReference>
<gene>
    <name evidence="3" type="primary">cas5e</name>
    <name evidence="3" type="ORF">KGD82_17600</name>
</gene>
<keyword evidence="4" id="KW-1185">Reference proteome</keyword>
<name>A0A975L7J4_9ACTN</name>
<dbReference type="KEGG" id="nec:KGD82_17600"/>
<reference evidence="3" key="1">
    <citation type="submission" date="2021-05" db="EMBL/GenBank/DDBJ databases">
        <authorList>
            <person name="Kaiqin L."/>
            <person name="Jian G."/>
        </authorList>
    </citation>
    <scope>NUCLEOTIDE SEQUENCE</scope>
    <source>
        <strain evidence="3">HDS5</strain>
    </source>
</reference>
<accession>A0A975L7J4</accession>
<dbReference type="InterPro" id="IPR013422">
    <property type="entry name" value="CRISPR-assoc_prot_Cas5_N"/>
</dbReference>
<dbReference type="GO" id="GO:0051607">
    <property type="term" value="P:defense response to virus"/>
    <property type="evidence" value="ECO:0007669"/>
    <property type="project" value="UniProtKB-KW"/>
</dbReference>